<accession>A0ABT5S481</accession>
<keyword evidence="1" id="KW-0472">Membrane</keyword>
<evidence type="ECO:0000313" key="2">
    <source>
        <dbReference type="EMBL" id="MDD7912920.1"/>
    </source>
</evidence>
<name>A0ABT5S481_9FLAO</name>
<evidence type="ECO:0000313" key="3">
    <source>
        <dbReference type="Proteomes" id="UP001151478"/>
    </source>
</evidence>
<organism evidence="2 3">
    <name type="scientific">Polaribacter ponticola</name>
    <dbReference type="NCBI Taxonomy" id="2978475"/>
    <lineage>
        <taxon>Bacteria</taxon>
        <taxon>Pseudomonadati</taxon>
        <taxon>Bacteroidota</taxon>
        <taxon>Flavobacteriia</taxon>
        <taxon>Flavobacteriales</taxon>
        <taxon>Flavobacteriaceae</taxon>
    </lineage>
</organism>
<keyword evidence="3" id="KW-1185">Reference proteome</keyword>
<dbReference type="EMBL" id="JAOSLC020000001">
    <property type="protein sequence ID" value="MDD7912920.1"/>
    <property type="molecule type" value="Genomic_DNA"/>
</dbReference>
<feature type="transmembrane region" description="Helical" evidence="1">
    <location>
        <begin position="21"/>
        <end position="48"/>
    </location>
</feature>
<dbReference type="Proteomes" id="UP001151478">
    <property type="component" value="Unassembled WGS sequence"/>
</dbReference>
<feature type="transmembrane region" description="Helical" evidence="1">
    <location>
        <begin position="68"/>
        <end position="87"/>
    </location>
</feature>
<gene>
    <name evidence="2" type="ORF">N5A56_000060</name>
</gene>
<dbReference type="RefSeq" id="WP_265726959.1">
    <property type="nucleotide sequence ID" value="NZ_JAOSLC020000001.1"/>
</dbReference>
<proteinExistence type="predicted"/>
<sequence>MKNLYKLIQKFTPKADKLGHFYWGFLYSIAGVIGFFIFDALWLIALPSVVLAASKEFFDSKGHGNVEFLDFAFTIIPGLVITLIIYLQ</sequence>
<protein>
    <submittedName>
        <fullName evidence="2">Uncharacterized protein</fullName>
    </submittedName>
</protein>
<keyword evidence="1" id="KW-1133">Transmembrane helix</keyword>
<reference evidence="2" key="1">
    <citation type="submission" date="2023-02" db="EMBL/GenBank/DDBJ databases">
        <title>Polaribacter ponticola sp. nov., isolated from seawater.</title>
        <authorList>
            <person name="Baek J.H."/>
            <person name="Kim J.M."/>
            <person name="Choi D.G."/>
            <person name="Jeon C.O."/>
        </authorList>
    </citation>
    <scope>NUCLEOTIDE SEQUENCE</scope>
    <source>
        <strain evidence="2">MSW5</strain>
    </source>
</reference>
<keyword evidence="1" id="KW-0812">Transmembrane</keyword>
<evidence type="ECO:0000256" key="1">
    <source>
        <dbReference type="SAM" id="Phobius"/>
    </source>
</evidence>
<comment type="caution">
    <text evidence="2">The sequence shown here is derived from an EMBL/GenBank/DDBJ whole genome shotgun (WGS) entry which is preliminary data.</text>
</comment>